<accession>A0A919BX43</accession>
<gene>
    <name evidence="3" type="ORF">GCM10017667_64740</name>
</gene>
<sequence>MNPPREGRFRGFRGRAVRDHPPEMLDTSREPVPASAEPAPAADPPGEEPRGCLFALSQPPLMIFLTVIGALLLAAALHDLYVL</sequence>
<protein>
    <submittedName>
        <fullName evidence="3">Uncharacterized protein</fullName>
    </submittedName>
</protein>
<dbReference type="Proteomes" id="UP000632849">
    <property type="component" value="Unassembled WGS sequence"/>
</dbReference>
<evidence type="ECO:0000256" key="1">
    <source>
        <dbReference type="SAM" id="MobiDB-lite"/>
    </source>
</evidence>
<dbReference type="EMBL" id="BNBE01000003">
    <property type="protein sequence ID" value="GHG20576.1"/>
    <property type="molecule type" value="Genomic_DNA"/>
</dbReference>
<feature type="transmembrane region" description="Helical" evidence="2">
    <location>
        <begin position="61"/>
        <end position="82"/>
    </location>
</feature>
<feature type="region of interest" description="Disordered" evidence="1">
    <location>
        <begin position="1"/>
        <end position="51"/>
    </location>
</feature>
<dbReference type="AlphaFoldDB" id="A0A919BX43"/>
<organism evidence="3 4">
    <name type="scientific">Streptomyces filamentosus</name>
    <name type="common">Streptomyces roseosporus</name>
    <dbReference type="NCBI Taxonomy" id="67294"/>
    <lineage>
        <taxon>Bacteria</taxon>
        <taxon>Bacillati</taxon>
        <taxon>Actinomycetota</taxon>
        <taxon>Actinomycetes</taxon>
        <taxon>Kitasatosporales</taxon>
        <taxon>Streptomycetaceae</taxon>
        <taxon>Streptomyces</taxon>
    </lineage>
</organism>
<feature type="compositionally biased region" description="Low complexity" evidence="1">
    <location>
        <begin position="30"/>
        <end position="40"/>
    </location>
</feature>
<evidence type="ECO:0000313" key="3">
    <source>
        <dbReference type="EMBL" id="GHG20576.1"/>
    </source>
</evidence>
<keyword evidence="2" id="KW-0472">Membrane</keyword>
<comment type="caution">
    <text evidence="3">The sequence shown here is derived from an EMBL/GenBank/DDBJ whole genome shotgun (WGS) entry which is preliminary data.</text>
</comment>
<name>A0A919BX43_STRFL</name>
<proteinExistence type="predicted"/>
<evidence type="ECO:0000256" key="2">
    <source>
        <dbReference type="SAM" id="Phobius"/>
    </source>
</evidence>
<feature type="compositionally biased region" description="Basic and acidic residues" evidence="1">
    <location>
        <begin position="16"/>
        <end position="29"/>
    </location>
</feature>
<keyword evidence="2" id="KW-0812">Transmembrane</keyword>
<evidence type="ECO:0000313" key="4">
    <source>
        <dbReference type="Proteomes" id="UP000632849"/>
    </source>
</evidence>
<reference evidence="3" key="1">
    <citation type="journal article" date="2014" name="Int. J. Syst. Evol. Microbiol.">
        <title>Complete genome sequence of Corynebacterium casei LMG S-19264T (=DSM 44701T), isolated from a smear-ripened cheese.</title>
        <authorList>
            <consortium name="US DOE Joint Genome Institute (JGI-PGF)"/>
            <person name="Walter F."/>
            <person name="Albersmeier A."/>
            <person name="Kalinowski J."/>
            <person name="Ruckert C."/>
        </authorList>
    </citation>
    <scope>NUCLEOTIDE SEQUENCE</scope>
    <source>
        <strain evidence="3">JCM 4122</strain>
    </source>
</reference>
<reference evidence="3" key="2">
    <citation type="submission" date="2020-09" db="EMBL/GenBank/DDBJ databases">
        <authorList>
            <person name="Sun Q."/>
            <person name="Ohkuma M."/>
        </authorList>
    </citation>
    <scope>NUCLEOTIDE SEQUENCE</scope>
    <source>
        <strain evidence="3">JCM 4122</strain>
    </source>
</reference>
<keyword evidence="4" id="KW-1185">Reference proteome</keyword>
<keyword evidence="2" id="KW-1133">Transmembrane helix</keyword>